<name>A0A2W2B9V1_9HYPH</name>
<accession>A0A2W2B9V1</accession>
<keyword evidence="5 8" id="KW-0808">Transferase</keyword>
<evidence type="ECO:0000256" key="1">
    <source>
        <dbReference type="ARBA" id="ARBA00004953"/>
    </source>
</evidence>
<dbReference type="GO" id="GO:0032259">
    <property type="term" value="P:methylation"/>
    <property type="evidence" value="ECO:0007669"/>
    <property type="project" value="UniProtKB-KW"/>
</dbReference>
<sequence length="236" mass="25437">MVSKLGILHGVGVGPGDPELLTVKAARLISNAGVVAYLAANGKDSTARDIAKGYIPATAQHLVIDMPMRVEREPGEKAYDAGAAAIAEHLKQGRDVVMLCEGDPFFYGSFMYLFARLAHDYPCAIVPGVTSMTASAASLRRPLSARNEVVKVLPATLPEDRLREELMTAESAVLIKVGRHLAKVRNILGLLDLSSRARVIINATHEDEVVTPLLDITEDTLPYFSSILVYAGTEAW</sequence>
<dbReference type="NCBIfam" id="TIGR01467">
    <property type="entry name" value="cobI_cbiL"/>
    <property type="match status" value="1"/>
</dbReference>
<organism evidence="10 11">
    <name type="scientific">Aestuariivirga litoralis</name>
    <dbReference type="NCBI Taxonomy" id="2650924"/>
    <lineage>
        <taxon>Bacteria</taxon>
        <taxon>Pseudomonadati</taxon>
        <taxon>Pseudomonadota</taxon>
        <taxon>Alphaproteobacteria</taxon>
        <taxon>Hyphomicrobiales</taxon>
        <taxon>Aestuariivirgaceae</taxon>
        <taxon>Aestuariivirga</taxon>
    </lineage>
</organism>
<dbReference type="GO" id="GO:0009236">
    <property type="term" value="P:cobalamin biosynthetic process"/>
    <property type="evidence" value="ECO:0007669"/>
    <property type="project" value="UniProtKB-UniRule"/>
</dbReference>
<dbReference type="InterPro" id="IPR014776">
    <property type="entry name" value="4pyrrole_Mease_sub2"/>
</dbReference>
<dbReference type="AlphaFoldDB" id="A0A2W2B9V1"/>
<protein>
    <submittedName>
        <fullName evidence="10">Precorrin-2 C(20)-methyltransferase</fullName>
    </submittedName>
</protein>
<dbReference type="InterPro" id="IPR035996">
    <property type="entry name" value="4pyrrol_Methylase_sf"/>
</dbReference>
<keyword evidence="4 8" id="KW-0489">Methyltransferase</keyword>
<evidence type="ECO:0000313" key="10">
    <source>
        <dbReference type="EMBL" id="PZF76838.1"/>
    </source>
</evidence>
<dbReference type="Gene3D" id="3.30.950.10">
    <property type="entry name" value="Methyltransferase, Cobalt-precorrin-4 Transmethylase, Domain 2"/>
    <property type="match status" value="1"/>
</dbReference>
<evidence type="ECO:0000256" key="7">
    <source>
        <dbReference type="PIRNR" id="PIRNR036427"/>
    </source>
</evidence>
<keyword evidence="6" id="KW-0949">S-adenosyl-L-methionine</keyword>
<evidence type="ECO:0000256" key="8">
    <source>
        <dbReference type="RuleBase" id="RU003960"/>
    </source>
</evidence>
<dbReference type="InterPro" id="IPR014777">
    <property type="entry name" value="4pyrrole_Mease_sub1"/>
</dbReference>
<comment type="similarity">
    <text evidence="2 7 8">Belongs to the precorrin methyltransferase family.</text>
</comment>
<evidence type="ECO:0000256" key="6">
    <source>
        <dbReference type="ARBA" id="ARBA00022691"/>
    </source>
</evidence>
<dbReference type="UniPathway" id="UPA00148"/>
<dbReference type="InterPro" id="IPR012382">
    <property type="entry name" value="CobI/CbiL"/>
</dbReference>
<evidence type="ECO:0000256" key="2">
    <source>
        <dbReference type="ARBA" id="ARBA00005879"/>
    </source>
</evidence>
<evidence type="ECO:0000313" key="11">
    <source>
        <dbReference type="Proteomes" id="UP000248795"/>
    </source>
</evidence>
<reference evidence="11" key="1">
    <citation type="submission" date="2018-06" db="EMBL/GenBank/DDBJ databases">
        <title>Aestuariibacter litoralis strain KCTC 52945T.</title>
        <authorList>
            <person name="Li X."/>
            <person name="Salam N."/>
            <person name="Li J.-L."/>
            <person name="Chen Y.-M."/>
            <person name="Yang Z.-W."/>
            <person name="Zhang L.-Y."/>
            <person name="Han M.-X."/>
            <person name="Xiao M."/>
            <person name="Li W.-J."/>
        </authorList>
    </citation>
    <scope>NUCLEOTIDE SEQUENCE [LARGE SCALE GENOMIC DNA]</scope>
    <source>
        <strain evidence="11">KCTC 52945</strain>
    </source>
</reference>
<comment type="caution">
    <text evidence="10">The sequence shown here is derived from an EMBL/GenBank/DDBJ whole genome shotgun (WGS) entry which is preliminary data.</text>
</comment>
<feature type="domain" description="Tetrapyrrole methylase" evidence="9">
    <location>
        <begin position="8"/>
        <end position="211"/>
    </location>
</feature>
<dbReference type="PANTHER" id="PTHR43467:SF2">
    <property type="entry name" value="COBALT-PRECORRIN-2 C(20)-METHYLTRANSFERASE"/>
    <property type="match status" value="1"/>
</dbReference>
<dbReference type="EMBL" id="QKVK01000004">
    <property type="protein sequence ID" value="PZF76838.1"/>
    <property type="molecule type" value="Genomic_DNA"/>
</dbReference>
<dbReference type="GO" id="GO:0030788">
    <property type="term" value="F:precorrin-2 C20-methyltransferase activity"/>
    <property type="evidence" value="ECO:0007669"/>
    <property type="project" value="InterPro"/>
</dbReference>
<dbReference type="PROSITE" id="PS00840">
    <property type="entry name" value="SUMT_2"/>
    <property type="match status" value="1"/>
</dbReference>
<evidence type="ECO:0000256" key="3">
    <source>
        <dbReference type="ARBA" id="ARBA00022573"/>
    </source>
</evidence>
<dbReference type="Gene3D" id="3.40.1010.10">
    <property type="entry name" value="Cobalt-precorrin-4 Transmethylase, Domain 1"/>
    <property type="match status" value="1"/>
</dbReference>
<dbReference type="Pfam" id="PF00590">
    <property type="entry name" value="TP_methylase"/>
    <property type="match status" value="1"/>
</dbReference>
<proteinExistence type="inferred from homology"/>
<dbReference type="RefSeq" id="WP_111198344.1">
    <property type="nucleotide sequence ID" value="NZ_QKVK01000004.1"/>
</dbReference>
<keyword evidence="11" id="KW-1185">Reference proteome</keyword>
<dbReference type="PIRSF" id="PIRSF036427">
    <property type="entry name" value="Precrrn-2_mtase"/>
    <property type="match status" value="1"/>
</dbReference>
<dbReference type="InterPro" id="IPR006364">
    <property type="entry name" value="CobI/CbiL/CobIJ_dom"/>
</dbReference>
<dbReference type="CDD" id="cd11645">
    <property type="entry name" value="Precorrin_2_C20_MT"/>
    <property type="match status" value="1"/>
</dbReference>
<dbReference type="PANTHER" id="PTHR43467">
    <property type="entry name" value="COBALT-PRECORRIN-2 C(20)-METHYLTRANSFERASE"/>
    <property type="match status" value="1"/>
</dbReference>
<evidence type="ECO:0000256" key="4">
    <source>
        <dbReference type="ARBA" id="ARBA00022603"/>
    </source>
</evidence>
<comment type="pathway">
    <text evidence="1">Cofactor biosynthesis; adenosylcobalamin biosynthesis.</text>
</comment>
<dbReference type="Proteomes" id="UP000248795">
    <property type="component" value="Unassembled WGS sequence"/>
</dbReference>
<gene>
    <name evidence="10" type="primary">cobI</name>
    <name evidence="10" type="ORF">DK847_10225</name>
</gene>
<dbReference type="InterPro" id="IPR000878">
    <property type="entry name" value="4pyrrol_Mease"/>
</dbReference>
<keyword evidence="3" id="KW-0169">Cobalamin biosynthesis</keyword>
<dbReference type="SUPFAM" id="SSF53790">
    <property type="entry name" value="Tetrapyrrole methylase"/>
    <property type="match status" value="1"/>
</dbReference>
<evidence type="ECO:0000256" key="5">
    <source>
        <dbReference type="ARBA" id="ARBA00022679"/>
    </source>
</evidence>
<dbReference type="InterPro" id="IPR003043">
    <property type="entry name" value="Uropor_MeTrfase_CS"/>
</dbReference>
<evidence type="ECO:0000259" key="9">
    <source>
        <dbReference type="Pfam" id="PF00590"/>
    </source>
</evidence>